<protein>
    <submittedName>
        <fullName evidence="2 4">Uncharacterized protein</fullName>
    </submittedName>
</protein>
<accession>A0A068WBW1</accession>
<reference evidence="4" key="3">
    <citation type="submission" date="2020-10" db="UniProtKB">
        <authorList>
            <consortium name="WormBaseParasite"/>
        </authorList>
    </citation>
    <scope>IDENTIFICATION</scope>
</reference>
<keyword evidence="1" id="KW-0732">Signal</keyword>
<proteinExistence type="predicted"/>
<feature type="chain" id="PRO_5033210590" evidence="1">
    <location>
        <begin position="22"/>
        <end position="80"/>
    </location>
</feature>
<evidence type="ECO:0000313" key="4">
    <source>
        <dbReference type="WBParaSite" id="EgrG_000829900"/>
    </source>
</evidence>
<dbReference type="AlphaFoldDB" id="A0A068WBW1"/>
<evidence type="ECO:0000313" key="3">
    <source>
        <dbReference type="Proteomes" id="UP000492820"/>
    </source>
</evidence>
<dbReference type="Proteomes" id="UP000492820">
    <property type="component" value="Unassembled WGS sequence"/>
</dbReference>
<gene>
    <name evidence="2" type="ORF">EgrG_000829900</name>
</gene>
<evidence type="ECO:0000256" key="1">
    <source>
        <dbReference type="SAM" id="SignalP"/>
    </source>
</evidence>
<feature type="signal peptide" evidence="1">
    <location>
        <begin position="1"/>
        <end position="21"/>
    </location>
</feature>
<reference evidence="2 3" key="1">
    <citation type="journal article" date="2013" name="Nature">
        <title>The genomes of four tapeworm species reveal adaptations to parasitism.</title>
        <authorList>
            <person name="Tsai I.J."/>
            <person name="Zarowiecki M."/>
            <person name="Holroyd N."/>
            <person name="Garciarrubio A."/>
            <person name="Sanchez-Flores A."/>
            <person name="Brooks K.L."/>
            <person name="Tracey A."/>
            <person name="Bobes R.J."/>
            <person name="Fragoso G."/>
            <person name="Sciutto E."/>
            <person name="Aslett M."/>
            <person name="Beasley H."/>
            <person name="Bennett H.M."/>
            <person name="Cai J."/>
            <person name="Camicia F."/>
            <person name="Clark R."/>
            <person name="Cucher M."/>
            <person name="De Silva N."/>
            <person name="Day T.A."/>
            <person name="Deplazes P."/>
            <person name="Estrada K."/>
            <person name="Fernandez C."/>
            <person name="Holland P.W."/>
            <person name="Hou J."/>
            <person name="Hu S."/>
            <person name="Huckvale T."/>
            <person name="Hung S.S."/>
            <person name="Kamenetzky L."/>
            <person name="Keane J.A."/>
            <person name="Kiss F."/>
            <person name="Koziol U."/>
            <person name="Lambert O."/>
            <person name="Liu K."/>
            <person name="Luo X."/>
            <person name="Luo Y."/>
            <person name="Macchiaroli N."/>
            <person name="Nichol S."/>
            <person name="Paps J."/>
            <person name="Parkinson J."/>
            <person name="Pouchkina-Stantcheva N."/>
            <person name="Riddiford N."/>
            <person name="Rosenzvit M."/>
            <person name="Salinas G."/>
            <person name="Wasmuth J.D."/>
            <person name="Zamanian M."/>
            <person name="Zheng Y."/>
            <person name="Cai X."/>
            <person name="Soberon X."/>
            <person name="Olson P.D."/>
            <person name="Laclette J.P."/>
            <person name="Brehm K."/>
            <person name="Berriman M."/>
            <person name="Garciarrubio A."/>
            <person name="Bobes R.J."/>
            <person name="Fragoso G."/>
            <person name="Sanchez-Flores A."/>
            <person name="Estrada K."/>
            <person name="Cevallos M.A."/>
            <person name="Morett E."/>
            <person name="Gonzalez V."/>
            <person name="Portillo T."/>
            <person name="Ochoa-Leyva A."/>
            <person name="Jose M.V."/>
            <person name="Sciutto E."/>
            <person name="Landa A."/>
            <person name="Jimenez L."/>
            <person name="Valdes V."/>
            <person name="Carrero J.C."/>
            <person name="Larralde C."/>
            <person name="Morales-Montor J."/>
            <person name="Limon-Lason J."/>
            <person name="Soberon X."/>
            <person name="Laclette J.P."/>
        </authorList>
    </citation>
    <scope>NUCLEOTIDE SEQUENCE [LARGE SCALE GENOMIC DNA]</scope>
</reference>
<organism evidence="2">
    <name type="scientific">Echinococcus granulosus</name>
    <name type="common">Hydatid tapeworm</name>
    <dbReference type="NCBI Taxonomy" id="6210"/>
    <lineage>
        <taxon>Eukaryota</taxon>
        <taxon>Metazoa</taxon>
        <taxon>Spiralia</taxon>
        <taxon>Lophotrochozoa</taxon>
        <taxon>Platyhelminthes</taxon>
        <taxon>Cestoda</taxon>
        <taxon>Eucestoda</taxon>
        <taxon>Cyclophyllidea</taxon>
        <taxon>Taeniidae</taxon>
        <taxon>Echinococcus</taxon>
        <taxon>Echinococcus granulosus group</taxon>
    </lineage>
</organism>
<evidence type="ECO:0000313" key="2">
    <source>
        <dbReference type="EMBL" id="CDS15894.1"/>
    </source>
</evidence>
<name>A0A068WBW1_ECHGR</name>
<dbReference type="EMBL" id="LK028576">
    <property type="protein sequence ID" value="CDS15894.1"/>
    <property type="molecule type" value="Genomic_DNA"/>
</dbReference>
<sequence>MSPSHLFDLALLLTAFAAVDSLKVKSTEEGLRSFPSELQPSLLKRLQILGDRDLDIPTLLELYELEKRRTMPYSGGIFGR</sequence>
<reference evidence="2" key="2">
    <citation type="submission" date="2014-06" db="EMBL/GenBank/DDBJ databases">
        <authorList>
            <person name="Aslett M."/>
        </authorList>
    </citation>
    <scope>NUCLEOTIDE SEQUENCE</scope>
</reference>
<dbReference type="WBParaSite" id="EgrG_000829900">
    <property type="protein sequence ID" value="EgrG_000829900"/>
    <property type="gene ID" value="EgrG_000829900"/>
</dbReference>